<feature type="region of interest" description="Disordered" evidence="6">
    <location>
        <begin position="1"/>
        <end position="26"/>
    </location>
</feature>
<keyword evidence="9" id="KW-1185">Reference proteome</keyword>
<dbReference type="Proteomes" id="UP000230002">
    <property type="component" value="Unassembled WGS sequence"/>
</dbReference>
<name>A0A2G8SIQ8_9APHY</name>
<dbReference type="OrthoDB" id="419616at2759"/>
<dbReference type="PANTHER" id="PTHR23504:SF15">
    <property type="entry name" value="MAJOR FACILITATOR SUPERFAMILY (MFS) PROFILE DOMAIN-CONTAINING PROTEIN"/>
    <property type="match status" value="1"/>
</dbReference>
<keyword evidence="3 7" id="KW-0812">Transmembrane</keyword>
<evidence type="ECO:0000313" key="9">
    <source>
        <dbReference type="Proteomes" id="UP000230002"/>
    </source>
</evidence>
<feature type="transmembrane region" description="Helical" evidence="7">
    <location>
        <begin position="125"/>
        <end position="146"/>
    </location>
</feature>
<feature type="transmembrane region" description="Helical" evidence="7">
    <location>
        <begin position="261"/>
        <end position="285"/>
    </location>
</feature>
<reference evidence="8 9" key="1">
    <citation type="journal article" date="2015" name="Sci. Rep.">
        <title>Chromosome-level genome map provides insights into diverse defense mechanisms in the medicinal fungus Ganoderma sinense.</title>
        <authorList>
            <person name="Zhu Y."/>
            <person name="Xu J."/>
            <person name="Sun C."/>
            <person name="Zhou S."/>
            <person name="Xu H."/>
            <person name="Nelson D.R."/>
            <person name="Qian J."/>
            <person name="Song J."/>
            <person name="Luo H."/>
            <person name="Xiang L."/>
            <person name="Li Y."/>
            <person name="Xu Z."/>
            <person name="Ji A."/>
            <person name="Wang L."/>
            <person name="Lu S."/>
            <person name="Hayward A."/>
            <person name="Sun W."/>
            <person name="Li X."/>
            <person name="Schwartz D.C."/>
            <person name="Wang Y."/>
            <person name="Chen S."/>
        </authorList>
    </citation>
    <scope>NUCLEOTIDE SEQUENCE [LARGE SCALE GENOMIC DNA]</scope>
    <source>
        <strain evidence="8 9">ZZ0214-1</strain>
    </source>
</reference>
<keyword evidence="4 7" id="KW-1133">Transmembrane helix</keyword>
<evidence type="ECO:0000256" key="2">
    <source>
        <dbReference type="ARBA" id="ARBA00022448"/>
    </source>
</evidence>
<evidence type="ECO:0000256" key="1">
    <source>
        <dbReference type="ARBA" id="ARBA00004141"/>
    </source>
</evidence>
<dbReference type="Gene3D" id="1.20.1250.20">
    <property type="entry name" value="MFS general substrate transporter like domains"/>
    <property type="match status" value="1"/>
</dbReference>
<feature type="transmembrane region" description="Helical" evidence="7">
    <location>
        <begin position="193"/>
        <end position="210"/>
    </location>
</feature>
<dbReference type="InterPro" id="IPR036259">
    <property type="entry name" value="MFS_trans_sf"/>
</dbReference>
<feature type="compositionally biased region" description="Polar residues" evidence="6">
    <location>
        <begin position="91"/>
        <end position="100"/>
    </location>
</feature>
<feature type="region of interest" description="Disordered" evidence="6">
    <location>
        <begin position="89"/>
        <end position="111"/>
    </location>
</feature>
<feature type="transmembrane region" description="Helical" evidence="7">
    <location>
        <begin position="297"/>
        <end position="317"/>
    </location>
</feature>
<dbReference type="SUPFAM" id="SSF103473">
    <property type="entry name" value="MFS general substrate transporter"/>
    <property type="match status" value="1"/>
</dbReference>
<comment type="caution">
    <text evidence="8">The sequence shown here is derived from an EMBL/GenBank/DDBJ whole genome shotgun (WGS) entry which is preliminary data.</text>
</comment>
<dbReference type="GO" id="GO:0016020">
    <property type="term" value="C:membrane"/>
    <property type="evidence" value="ECO:0007669"/>
    <property type="project" value="UniProtKB-SubCell"/>
</dbReference>
<proteinExistence type="predicted"/>
<accession>A0A2G8SIQ8</accession>
<evidence type="ECO:0000256" key="7">
    <source>
        <dbReference type="SAM" id="Phobius"/>
    </source>
</evidence>
<evidence type="ECO:0000256" key="4">
    <source>
        <dbReference type="ARBA" id="ARBA00022989"/>
    </source>
</evidence>
<keyword evidence="2" id="KW-0813">Transport</keyword>
<evidence type="ECO:0000256" key="3">
    <source>
        <dbReference type="ARBA" id="ARBA00022692"/>
    </source>
</evidence>
<dbReference type="AlphaFoldDB" id="A0A2G8SIQ8"/>
<dbReference type="PANTHER" id="PTHR23504">
    <property type="entry name" value="MAJOR FACILITATOR SUPERFAMILY DOMAIN-CONTAINING PROTEIN 10"/>
    <property type="match status" value="1"/>
</dbReference>
<evidence type="ECO:0000313" key="8">
    <source>
        <dbReference type="EMBL" id="PIL33665.1"/>
    </source>
</evidence>
<protein>
    <recommendedName>
        <fullName evidence="10">MFS general substrate transporter</fullName>
    </recommendedName>
</protein>
<evidence type="ECO:0008006" key="10">
    <source>
        <dbReference type="Google" id="ProtNLM"/>
    </source>
</evidence>
<feature type="transmembrane region" description="Helical" evidence="7">
    <location>
        <begin position="161"/>
        <end position="181"/>
    </location>
</feature>
<feature type="transmembrane region" description="Helical" evidence="7">
    <location>
        <begin position="222"/>
        <end position="249"/>
    </location>
</feature>
<keyword evidence="5 7" id="KW-0472">Membrane</keyword>
<dbReference type="EMBL" id="AYKW01000007">
    <property type="protein sequence ID" value="PIL33665.1"/>
    <property type="molecule type" value="Genomic_DNA"/>
</dbReference>
<sequence length="341" mass="36585">MSITSTEDERRPLLPEGGEAAKPKKPTPLPKLQIAILMLLHLAEPMTSHVIFPFINQLISELDITGGDEKKVGYYAGLITIKKKRRATPESGVTTPASTSSRDDNNADGPPPLHEIFTRPVVISIANYGALALIEIAFIVLIPLFLSTPIELGGLGLKPPAIGAILGTIGVLDGIIQALFFARAVSAWGPKRVFQLGLSAFVPMYTLYPLMNLYARAHGLTWVVWVMVGLQNVLLCVMDMTFGAVFLFITSSAPDSRALGAVNGVAQVVASVVRAVGPAIATSLFATSLERNWLGGYGVYAILIPFSVALSLVSRYLPSHMWTKPGEDQEEEDADEGSTSD</sequence>
<organism evidence="8 9">
    <name type="scientific">Ganoderma sinense ZZ0214-1</name>
    <dbReference type="NCBI Taxonomy" id="1077348"/>
    <lineage>
        <taxon>Eukaryota</taxon>
        <taxon>Fungi</taxon>
        <taxon>Dikarya</taxon>
        <taxon>Basidiomycota</taxon>
        <taxon>Agaricomycotina</taxon>
        <taxon>Agaricomycetes</taxon>
        <taxon>Polyporales</taxon>
        <taxon>Polyporaceae</taxon>
        <taxon>Ganoderma</taxon>
    </lineage>
</organism>
<evidence type="ECO:0000256" key="6">
    <source>
        <dbReference type="SAM" id="MobiDB-lite"/>
    </source>
</evidence>
<comment type="subcellular location">
    <subcellularLocation>
        <location evidence="1">Membrane</location>
        <topology evidence="1">Multi-pass membrane protein</topology>
    </subcellularLocation>
</comment>
<evidence type="ECO:0000256" key="5">
    <source>
        <dbReference type="ARBA" id="ARBA00023136"/>
    </source>
</evidence>
<gene>
    <name evidence="8" type="ORF">GSI_04288</name>
</gene>